<keyword evidence="2 8" id="KW-0645">Protease</keyword>
<feature type="active site" description="Charge relay system" evidence="8">
    <location>
        <position position="293"/>
    </location>
</feature>
<dbReference type="InterPro" id="IPR050819">
    <property type="entry name" value="Tripeptidyl-peptidase_I"/>
</dbReference>
<evidence type="ECO:0000256" key="9">
    <source>
        <dbReference type="SAM" id="SignalP"/>
    </source>
</evidence>
<comment type="caution">
    <text evidence="11">The sequence shown here is derived from an EMBL/GenBank/DDBJ whole genome shotgun (WGS) entry which is preliminary data.</text>
</comment>
<dbReference type="GO" id="GO:0046872">
    <property type="term" value="F:metal ion binding"/>
    <property type="evidence" value="ECO:0007669"/>
    <property type="project" value="UniProtKB-KW"/>
</dbReference>
<evidence type="ECO:0000256" key="4">
    <source>
        <dbReference type="ARBA" id="ARBA00022801"/>
    </source>
</evidence>
<dbReference type="Proteomes" id="UP000305654">
    <property type="component" value="Unassembled WGS sequence"/>
</dbReference>
<feature type="signal peptide" evidence="9">
    <location>
        <begin position="1"/>
        <end position="21"/>
    </location>
</feature>
<keyword evidence="9" id="KW-0732">Signal</keyword>
<keyword evidence="5 8" id="KW-0720">Serine protease</keyword>
<evidence type="ECO:0000256" key="7">
    <source>
        <dbReference type="ARBA" id="ARBA00023145"/>
    </source>
</evidence>
<dbReference type="SUPFAM" id="SSF54897">
    <property type="entry name" value="Protease propeptides/inhibitors"/>
    <property type="match status" value="1"/>
</dbReference>
<reference evidence="11 12" key="1">
    <citation type="submission" date="2019-05" db="EMBL/GenBank/DDBJ databases">
        <authorList>
            <person name="Pankratov T."/>
            <person name="Grouzdev D."/>
        </authorList>
    </citation>
    <scope>NUCLEOTIDE SEQUENCE [LARGE SCALE GENOMIC DNA]</scope>
    <source>
        <strain evidence="11 12">KEBCLARHB70R</strain>
    </source>
</reference>
<dbReference type="InterPro" id="IPR000209">
    <property type="entry name" value="Peptidase_S8/S53_dom"/>
</dbReference>
<evidence type="ECO:0000313" key="12">
    <source>
        <dbReference type="Proteomes" id="UP000305654"/>
    </source>
</evidence>
<keyword evidence="4 8" id="KW-0378">Hydrolase</keyword>
<feature type="chain" id="PRO_5024432854" evidence="9">
    <location>
        <begin position="22"/>
        <end position="649"/>
    </location>
</feature>
<gene>
    <name evidence="11" type="ORF">FE263_08185</name>
</gene>
<sequence>MEMRDLGRVAALAGATCLAMAATAAGGRAATVRMSTAVDAAQSVGFDIILPLRDAAGLEALLKAQHDPASTQFHHWITPQQFAAAYGPGAETVARVTTSLQARGLAVEAHSRSLHVTGSAAAVNRALSISLMHGTLPNGRPHLVASRSPSLPAEVTAAGGFVVDFGHTVHLAHPFAREVAGTRTAIGAQGVAPQNRTSSTGGYWYDDLKQAYQYPSYQTKVTVNGKSQRLDGTGATIGILMSSDVFDSDIKAVFDHENFSTNAGVADPALYRRVLVNGGATTAEGIASGSIDEASLDVEESITGAPGAHVVLYDIPDLSDQNVIAGYVAIDEANEADVVSSSFGGCELTYTAAYNSGVDYTSILQTEHELFEQGNAQGISFLASSGDEAGLECPSANYAVDGTAGNFVPGVSVPAADTSVTAVGGTNVVTRSTAGSLDSTYVGENAWSDPEIPYDIYGEGANVSGGYWGAGGGVSTLFAKPLFQFASNTGSSTKRAVPDIGMQVGGCPGGIAVLPCNGGDQAIDGNGNTDRSYVWVASDGAFIGLIGTSVSSPELAGATALLVEQFGRMGNLNNYIYAASQAQAIAGGVPSQPTTVFHRGIPGYDGVVANGSLGRLYNYTTGVGTPAVYRFVGAPGATPAGVPQSPGNP</sequence>
<feature type="active site" description="Charge relay system" evidence="8">
    <location>
        <position position="549"/>
    </location>
</feature>
<dbReference type="GO" id="GO:0008240">
    <property type="term" value="F:tripeptidyl-peptidase activity"/>
    <property type="evidence" value="ECO:0007669"/>
    <property type="project" value="TreeGrafter"/>
</dbReference>
<dbReference type="GO" id="GO:0004252">
    <property type="term" value="F:serine-type endopeptidase activity"/>
    <property type="evidence" value="ECO:0007669"/>
    <property type="project" value="UniProtKB-UniRule"/>
</dbReference>
<dbReference type="RefSeq" id="WP_138325446.1">
    <property type="nucleotide sequence ID" value="NZ_VCDI01000002.1"/>
</dbReference>
<evidence type="ECO:0000256" key="8">
    <source>
        <dbReference type="PROSITE-ProRule" id="PRU01032"/>
    </source>
</evidence>
<proteinExistence type="predicted"/>
<feature type="active site" description="Charge relay system" evidence="8">
    <location>
        <position position="297"/>
    </location>
</feature>
<dbReference type="SMART" id="SM00944">
    <property type="entry name" value="Pro-kuma_activ"/>
    <property type="match status" value="1"/>
</dbReference>
<evidence type="ECO:0000256" key="2">
    <source>
        <dbReference type="ARBA" id="ARBA00022670"/>
    </source>
</evidence>
<evidence type="ECO:0000256" key="3">
    <source>
        <dbReference type="ARBA" id="ARBA00022723"/>
    </source>
</evidence>
<dbReference type="EMBL" id="VCDI01000002">
    <property type="protein sequence ID" value="TLU73366.1"/>
    <property type="molecule type" value="Genomic_DNA"/>
</dbReference>
<evidence type="ECO:0000259" key="10">
    <source>
        <dbReference type="PROSITE" id="PS51695"/>
    </source>
</evidence>
<dbReference type="Pfam" id="PF00082">
    <property type="entry name" value="Peptidase_S8"/>
    <property type="match status" value="1"/>
</dbReference>
<protein>
    <submittedName>
        <fullName evidence="11">Peptidase S53</fullName>
    </submittedName>
</protein>
<dbReference type="AlphaFoldDB" id="A0A5R9JD95"/>
<evidence type="ECO:0000313" key="11">
    <source>
        <dbReference type="EMBL" id="TLU73366.1"/>
    </source>
</evidence>
<dbReference type="OrthoDB" id="127592at2"/>
<evidence type="ECO:0000256" key="1">
    <source>
        <dbReference type="ARBA" id="ARBA00001913"/>
    </source>
</evidence>
<dbReference type="GO" id="GO:0006508">
    <property type="term" value="P:proteolysis"/>
    <property type="evidence" value="ECO:0007669"/>
    <property type="project" value="UniProtKB-KW"/>
</dbReference>
<accession>A0A5R9JD95</accession>
<dbReference type="CDD" id="cd11377">
    <property type="entry name" value="Pro-peptidase_S53"/>
    <property type="match status" value="1"/>
</dbReference>
<dbReference type="SUPFAM" id="SSF52743">
    <property type="entry name" value="Subtilisin-like"/>
    <property type="match status" value="1"/>
</dbReference>
<evidence type="ECO:0000256" key="6">
    <source>
        <dbReference type="ARBA" id="ARBA00022837"/>
    </source>
</evidence>
<dbReference type="Gene3D" id="3.40.50.200">
    <property type="entry name" value="Peptidase S8/S53 domain"/>
    <property type="match status" value="1"/>
</dbReference>
<dbReference type="PANTHER" id="PTHR14218:SF15">
    <property type="entry name" value="TRIPEPTIDYL-PEPTIDASE 1"/>
    <property type="match status" value="1"/>
</dbReference>
<organism evidence="11 12">
    <name type="scientific">Lichenicoccus roseus</name>
    <dbReference type="NCBI Taxonomy" id="2683649"/>
    <lineage>
        <taxon>Bacteria</taxon>
        <taxon>Pseudomonadati</taxon>
        <taxon>Pseudomonadota</taxon>
        <taxon>Alphaproteobacteria</taxon>
        <taxon>Acetobacterales</taxon>
        <taxon>Acetobacteraceae</taxon>
        <taxon>Lichenicoccus</taxon>
    </lineage>
</organism>
<dbReference type="PROSITE" id="PS51695">
    <property type="entry name" value="SEDOLISIN"/>
    <property type="match status" value="1"/>
</dbReference>
<dbReference type="InterPro" id="IPR015366">
    <property type="entry name" value="S53_propep"/>
</dbReference>
<feature type="domain" description="Peptidase S53" evidence="10">
    <location>
        <begin position="212"/>
        <end position="638"/>
    </location>
</feature>
<evidence type="ECO:0000256" key="5">
    <source>
        <dbReference type="ARBA" id="ARBA00022825"/>
    </source>
</evidence>
<keyword evidence="3" id="KW-0479">Metal-binding</keyword>
<comment type="cofactor">
    <cofactor evidence="1">
        <name>Ca(2+)</name>
        <dbReference type="ChEBI" id="CHEBI:29108"/>
    </cofactor>
</comment>
<dbReference type="Pfam" id="PF09286">
    <property type="entry name" value="Pro-kuma_activ"/>
    <property type="match status" value="1"/>
</dbReference>
<dbReference type="PANTHER" id="PTHR14218">
    <property type="entry name" value="PROTEASE S8 TRIPEPTIDYL PEPTIDASE I CLN2"/>
    <property type="match status" value="1"/>
</dbReference>
<comment type="caution">
    <text evidence="8">Lacks conserved residue(s) required for the propagation of feature annotation.</text>
</comment>
<dbReference type="InterPro" id="IPR036852">
    <property type="entry name" value="Peptidase_S8/S53_dom_sf"/>
</dbReference>
<dbReference type="InterPro" id="IPR030400">
    <property type="entry name" value="Sedolisin_dom"/>
</dbReference>
<keyword evidence="7" id="KW-0865">Zymogen</keyword>
<keyword evidence="6" id="KW-0106">Calcium</keyword>
<keyword evidence="12" id="KW-1185">Reference proteome</keyword>
<name>A0A5R9JD95_9PROT</name>